<reference evidence="6 8" key="1">
    <citation type="submission" date="2014-07" db="EMBL/GenBank/DDBJ databases">
        <title>Draft genome sequence of Nonlabens ulvanivorans, an ulvan degrading bacterium.</title>
        <authorList>
            <person name="Kopel M."/>
            <person name="Helbert W."/>
            <person name="Henrissat B."/>
            <person name="Doniger T."/>
            <person name="Banin E."/>
        </authorList>
    </citation>
    <scope>NUCLEOTIDE SEQUENCE [LARGE SCALE GENOMIC DNA]</scope>
    <source>
        <strain evidence="6 8">PLR</strain>
    </source>
</reference>
<dbReference type="PROSITE" id="PS50042">
    <property type="entry name" value="CNMP_BINDING_3"/>
    <property type="match status" value="1"/>
</dbReference>
<accession>A0A084JXB1</accession>
<keyword evidence="1" id="KW-0805">Transcription regulation</keyword>
<dbReference type="AlphaFoldDB" id="A0A084JXB1"/>
<dbReference type="Gene3D" id="1.10.10.10">
    <property type="entry name" value="Winged helix-like DNA-binding domain superfamily/Winged helix DNA-binding domain"/>
    <property type="match status" value="1"/>
</dbReference>
<dbReference type="RefSeq" id="WP_036581084.1">
    <property type="nucleotide sequence ID" value="NZ_CP136694.1"/>
</dbReference>
<reference evidence="7 9" key="2">
    <citation type="submission" date="2018-03" db="EMBL/GenBank/DDBJ databases">
        <title>Genomic Encyclopedia of Archaeal and Bacterial Type Strains, Phase II (KMG-II): from individual species to whole genera.</title>
        <authorList>
            <person name="Goeker M."/>
        </authorList>
    </citation>
    <scope>NUCLEOTIDE SEQUENCE [LARGE SCALE GENOMIC DNA]</scope>
    <source>
        <strain evidence="7 9">DSM 22727</strain>
    </source>
</reference>
<dbReference type="Proteomes" id="UP000028531">
    <property type="component" value="Unassembled WGS sequence"/>
</dbReference>
<evidence type="ECO:0000313" key="6">
    <source>
        <dbReference type="EMBL" id="KEZ93595.1"/>
    </source>
</evidence>
<feature type="domain" description="HTH crp-type" evidence="5">
    <location>
        <begin position="149"/>
        <end position="221"/>
    </location>
</feature>
<dbReference type="InterPro" id="IPR018490">
    <property type="entry name" value="cNMP-bd_dom_sf"/>
</dbReference>
<dbReference type="Proteomes" id="UP000239997">
    <property type="component" value="Unassembled WGS sequence"/>
</dbReference>
<protein>
    <submittedName>
        <fullName evidence="7">CRP-like cAMP-binding protein</fullName>
    </submittedName>
    <submittedName>
        <fullName evidence="6">Crp/Fnr family transcriptional regulator</fullName>
    </submittedName>
</protein>
<evidence type="ECO:0000256" key="2">
    <source>
        <dbReference type="ARBA" id="ARBA00023125"/>
    </source>
</evidence>
<dbReference type="Pfam" id="PF00027">
    <property type="entry name" value="cNMP_binding"/>
    <property type="match status" value="1"/>
</dbReference>
<gene>
    <name evidence="6" type="ORF">IL45_05160</name>
    <name evidence="7" type="ORF">LY02_01209</name>
</gene>
<dbReference type="InterPro" id="IPR014710">
    <property type="entry name" value="RmlC-like_jellyroll"/>
</dbReference>
<dbReference type="SMART" id="SM00100">
    <property type="entry name" value="cNMP"/>
    <property type="match status" value="1"/>
</dbReference>
<dbReference type="Gene3D" id="2.60.120.10">
    <property type="entry name" value="Jelly Rolls"/>
    <property type="match status" value="1"/>
</dbReference>
<dbReference type="PROSITE" id="PS51063">
    <property type="entry name" value="HTH_CRP_2"/>
    <property type="match status" value="1"/>
</dbReference>
<evidence type="ECO:0000256" key="1">
    <source>
        <dbReference type="ARBA" id="ARBA00023015"/>
    </source>
</evidence>
<dbReference type="SUPFAM" id="SSF51206">
    <property type="entry name" value="cAMP-binding domain-like"/>
    <property type="match status" value="1"/>
</dbReference>
<dbReference type="Pfam" id="PF13545">
    <property type="entry name" value="HTH_Crp_2"/>
    <property type="match status" value="1"/>
</dbReference>
<sequence>MSTKCENCVIRQYNALRVLNTEDLAEINATKKLQSVSKGDMIFKEGQRLSGIYCVRNGATKLSKITASGRDQIVKIASKGEILGQRSIVCDENANLSATALNDMEVCFIPKSAIKNRIAHNPLFVKELLVNMATELRIADDMIVNLSEKTVKQRLAQALLYLKKQFGEDPLTGDLTLVLSREDLAAAIGTATESCIRLLSDFKKKGYITTQGKNIKILQLDALEELTKDF</sequence>
<dbReference type="CDD" id="cd00038">
    <property type="entry name" value="CAP_ED"/>
    <property type="match status" value="1"/>
</dbReference>
<keyword evidence="9" id="KW-1185">Reference proteome</keyword>
<dbReference type="GeneID" id="90595323"/>
<organism evidence="6 8">
    <name type="scientific">Nonlabens ulvanivorans</name>
    <name type="common">Persicivirga ulvanivorans</name>
    <dbReference type="NCBI Taxonomy" id="906888"/>
    <lineage>
        <taxon>Bacteria</taxon>
        <taxon>Pseudomonadati</taxon>
        <taxon>Bacteroidota</taxon>
        <taxon>Flavobacteriia</taxon>
        <taxon>Flavobacteriales</taxon>
        <taxon>Flavobacteriaceae</taxon>
        <taxon>Nonlabens</taxon>
    </lineage>
</organism>
<evidence type="ECO:0000313" key="8">
    <source>
        <dbReference type="Proteomes" id="UP000028531"/>
    </source>
</evidence>
<dbReference type="EMBL" id="JPJI01000026">
    <property type="protein sequence ID" value="KEZ93595.1"/>
    <property type="molecule type" value="Genomic_DNA"/>
</dbReference>
<dbReference type="GO" id="GO:0003700">
    <property type="term" value="F:DNA-binding transcription factor activity"/>
    <property type="evidence" value="ECO:0007669"/>
    <property type="project" value="TreeGrafter"/>
</dbReference>
<dbReference type="InterPro" id="IPR050397">
    <property type="entry name" value="Env_Response_Regulators"/>
</dbReference>
<evidence type="ECO:0000256" key="3">
    <source>
        <dbReference type="ARBA" id="ARBA00023163"/>
    </source>
</evidence>
<evidence type="ECO:0000259" key="4">
    <source>
        <dbReference type="PROSITE" id="PS50042"/>
    </source>
</evidence>
<dbReference type="InterPro" id="IPR012318">
    <property type="entry name" value="HTH_CRP"/>
</dbReference>
<proteinExistence type="predicted"/>
<dbReference type="GO" id="GO:0003677">
    <property type="term" value="F:DNA binding"/>
    <property type="evidence" value="ECO:0007669"/>
    <property type="project" value="UniProtKB-KW"/>
</dbReference>
<keyword evidence="2" id="KW-0238">DNA-binding</keyword>
<dbReference type="InterPro" id="IPR036388">
    <property type="entry name" value="WH-like_DNA-bd_sf"/>
</dbReference>
<evidence type="ECO:0000313" key="9">
    <source>
        <dbReference type="Proteomes" id="UP000239997"/>
    </source>
</evidence>
<keyword evidence="3" id="KW-0804">Transcription</keyword>
<dbReference type="EMBL" id="PVNA01000002">
    <property type="protein sequence ID" value="PRX14180.1"/>
    <property type="molecule type" value="Genomic_DNA"/>
</dbReference>
<comment type="caution">
    <text evidence="6">The sequence shown here is derived from an EMBL/GenBank/DDBJ whole genome shotgun (WGS) entry which is preliminary data.</text>
</comment>
<dbReference type="PANTHER" id="PTHR24567">
    <property type="entry name" value="CRP FAMILY TRANSCRIPTIONAL REGULATORY PROTEIN"/>
    <property type="match status" value="1"/>
</dbReference>
<dbReference type="PANTHER" id="PTHR24567:SF58">
    <property type="entry name" value="CYCLIC AMP-BINDING REGULATORY PROTEIN"/>
    <property type="match status" value="1"/>
</dbReference>
<dbReference type="GO" id="GO:0005829">
    <property type="term" value="C:cytosol"/>
    <property type="evidence" value="ECO:0007669"/>
    <property type="project" value="TreeGrafter"/>
</dbReference>
<feature type="domain" description="Cyclic nucleotide-binding" evidence="4">
    <location>
        <begin position="15"/>
        <end position="135"/>
    </location>
</feature>
<dbReference type="OrthoDB" id="9127033at2"/>
<evidence type="ECO:0000313" key="7">
    <source>
        <dbReference type="EMBL" id="PRX14180.1"/>
    </source>
</evidence>
<dbReference type="SMART" id="SM00419">
    <property type="entry name" value="HTH_CRP"/>
    <property type="match status" value="1"/>
</dbReference>
<dbReference type="SUPFAM" id="SSF46785">
    <property type="entry name" value="Winged helix' DNA-binding domain"/>
    <property type="match status" value="1"/>
</dbReference>
<dbReference type="InterPro" id="IPR000595">
    <property type="entry name" value="cNMP-bd_dom"/>
</dbReference>
<name>A0A084JXB1_NONUL</name>
<evidence type="ECO:0000259" key="5">
    <source>
        <dbReference type="PROSITE" id="PS51063"/>
    </source>
</evidence>
<dbReference type="InterPro" id="IPR036390">
    <property type="entry name" value="WH_DNA-bd_sf"/>
</dbReference>